<dbReference type="SUPFAM" id="SSF47370">
    <property type="entry name" value="Bromodomain"/>
    <property type="match status" value="1"/>
</dbReference>
<dbReference type="AlphaFoldDB" id="A0AAV8Z7D4"/>
<dbReference type="InterPro" id="IPR036427">
    <property type="entry name" value="Bromodomain-like_sf"/>
</dbReference>
<organism evidence="3 4">
    <name type="scientific">Aromia moschata</name>
    <dbReference type="NCBI Taxonomy" id="1265417"/>
    <lineage>
        <taxon>Eukaryota</taxon>
        <taxon>Metazoa</taxon>
        <taxon>Ecdysozoa</taxon>
        <taxon>Arthropoda</taxon>
        <taxon>Hexapoda</taxon>
        <taxon>Insecta</taxon>
        <taxon>Pterygota</taxon>
        <taxon>Neoptera</taxon>
        <taxon>Endopterygota</taxon>
        <taxon>Coleoptera</taxon>
        <taxon>Polyphaga</taxon>
        <taxon>Cucujiformia</taxon>
        <taxon>Chrysomeloidea</taxon>
        <taxon>Cerambycidae</taxon>
        <taxon>Cerambycinae</taxon>
        <taxon>Callichromatini</taxon>
        <taxon>Aromia</taxon>
    </lineage>
</organism>
<comment type="caution">
    <text evidence="3">The sequence shown here is derived from an EMBL/GenBank/DDBJ whole genome shotgun (WGS) entry which is preliminary data.</text>
</comment>
<evidence type="ECO:0000256" key="1">
    <source>
        <dbReference type="ARBA" id="ARBA00023117"/>
    </source>
</evidence>
<evidence type="ECO:0000313" key="4">
    <source>
        <dbReference type="Proteomes" id="UP001162162"/>
    </source>
</evidence>
<protein>
    <recommendedName>
        <fullName evidence="2">Bromo domain-containing protein</fullName>
    </recommendedName>
</protein>
<dbReference type="Pfam" id="PF00439">
    <property type="entry name" value="Bromodomain"/>
    <property type="match status" value="1"/>
</dbReference>
<reference evidence="3" key="1">
    <citation type="journal article" date="2023" name="Insect Mol. Biol.">
        <title>Genome sequencing provides insights into the evolution of gene families encoding plant cell wall-degrading enzymes in longhorned beetles.</title>
        <authorList>
            <person name="Shin N.R."/>
            <person name="Okamura Y."/>
            <person name="Kirsch R."/>
            <person name="Pauchet Y."/>
        </authorList>
    </citation>
    <scope>NUCLEOTIDE SEQUENCE</scope>
    <source>
        <strain evidence="3">AMC_N1</strain>
    </source>
</reference>
<dbReference type="InterPro" id="IPR001487">
    <property type="entry name" value="Bromodomain"/>
</dbReference>
<evidence type="ECO:0000313" key="3">
    <source>
        <dbReference type="EMBL" id="KAJ8960198.1"/>
    </source>
</evidence>
<proteinExistence type="predicted"/>
<feature type="domain" description="Bromo" evidence="2">
    <location>
        <begin position="18"/>
        <end position="52"/>
    </location>
</feature>
<accession>A0AAV8Z7D4</accession>
<keyword evidence="4" id="KW-1185">Reference proteome</keyword>
<sequence length="72" mass="8579">MTMMMNGNHSRFVELNGFAVRYNSVVYRPMDLLAIKKNIENGTIRTTLEFKARHHADVHQRHHVQQDERHHI</sequence>
<keyword evidence="1" id="KW-0103">Bromodomain</keyword>
<evidence type="ECO:0000259" key="2">
    <source>
        <dbReference type="Pfam" id="PF00439"/>
    </source>
</evidence>
<name>A0AAV8Z7D4_9CUCU</name>
<dbReference type="Gene3D" id="1.20.920.10">
    <property type="entry name" value="Bromodomain-like"/>
    <property type="match status" value="1"/>
</dbReference>
<gene>
    <name evidence="3" type="ORF">NQ318_003922</name>
</gene>
<dbReference type="EMBL" id="JAPWTK010000009">
    <property type="protein sequence ID" value="KAJ8960198.1"/>
    <property type="molecule type" value="Genomic_DNA"/>
</dbReference>
<dbReference type="Proteomes" id="UP001162162">
    <property type="component" value="Unassembled WGS sequence"/>
</dbReference>